<feature type="transmembrane region" description="Helical" evidence="1">
    <location>
        <begin position="79"/>
        <end position="98"/>
    </location>
</feature>
<evidence type="ECO:0000313" key="3">
    <source>
        <dbReference type="Proteomes" id="UP000187148"/>
    </source>
</evidence>
<keyword evidence="1" id="KW-0472">Membrane</keyword>
<dbReference type="RefSeq" id="WP_076770121.1">
    <property type="nucleotide sequence ID" value="NZ_CP019445.1"/>
</dbReference>
<feature type="transmembrane region" description="Helical" evidence="1">
    <location>
        <begin position="118"/>
        <end position="137"/>
    </location>
</feature>
<accession>A0A807LIS6</accession>
<name>A0A807LIS6_9ENTR</name>
<dbReference type="Proteomes" id="UP000187148">
    <property type="component" value="Chromosome"/>
</dbReference>
<feature type="transmembrane region" description="Helical" evidence="1">
    <location>
        <begin position="347"/>
        <end position="366"/>
    </location>
</feature>
<sequence length="438" mass="50028">MELIIALCISFIFFLVLAASYKKIGINLSGEKTHPFALSVIIQFCIFSLPGVIIISFLGYSSARYYGISDANRLTVGLWYVYSLVMYFLTFFILAGCFKFKHYSKYAGEPLRYSNNIIHIKVALFLSILLLAIKLFFSKKAPIFFLLEGDFSGAYAARVDIQTNPQLYYIPYFSNLISLLLIFQFYFVFYFYIFADRKNWKMILFVMLSFCIAATECLYETQKAPIIFLMFGALFIVYLRKNAIMKIAIPVAGVAFVVILLQAIVSGSGLEEGFNSAADRFLLGQNQGFYHIINSIIPDSKYWFTNFYFVERLGIQPARADVDVIPYLNYVAGLDIVNVNSYYLGEAWSMLGYGGLLISPFIVAAAMFTFVKCLDLLIGFSPLFFIPYSIYLIPELRINQSFTYFLYGKDFVFRTLMMFVLFALITGISSLFIKRKGI</sequence>
<feature type="transmembrane region" description="Helical" evidence="1">
    <location>
        <begin position="247"/>
        <end position="265"/>
    </location>
</feature>
<proteinExistence type="predicted"/>
<keyword evidence="1" id="KW-1133">Transmembrane helix</keyword>
<feature type="transmembrane region" description="Helical" evidence="1">
    <location>
        <begin position="173"/>
        <end position="195"/>
    </location>
</feature>
<feature type="transmembrane region" description="Helical" evidence="1">
    <location>
        <begin position="411"/>
        <end position="433"/>
    </location>
</feature>
<evidence type="ECO:0000313" key="2">
    <source>
        <dbReference type="EMBL" id="APZ07169.1"/>
    </source>
</evidence>
<reference evidence="2 3" key="1">
    <citation type="submission" date="2017-01" db="EMBL/GenBank/DDBJ databases">
        <authorList>
            <person name="Cao J.-M."/>
        </authorList>
    </citation>
    <scope>NUCLEOTIDE SEQUENCE [LARGE SCALE GENOMIC DNA]</scope>
    <source>
        <strain evidence="2 3">888-76</strain>
    </source>
</reference>
<dbReference type="KEGG" id="kco:BWI95_20030"/>
<feature type="transmembrane region" description="Helical" evidence="1">
    <location>
        <begin position="34"/>
        <end position="58"/>
    </location>
</feature>
<feature type="transmembrane region" description="Helical" evidence="1">
    <location>
        <begin position="224"/>
        <end position="240"/>
    </location>
</feature>
<organism evidence="2 3">
    <name type="scientific">Kosakonia cowanii JCM 10956 = DSM 18146</name>
    <dbReference type="NCBI Taxonomy" id="1300165"/>
    <lineage>
        <taxon>Bacteria</taxon>
        <taxon>Pseudomonadati</taxon>
        <taxon>Pseudomonadota</taxon>
        <taxon>Gammaproteobacteria</taxon>
        <taxon>Enterobacterales</taxon>
        <taxon>Enterobacteriaceae</taxon>
        <taxon>Kosakonia</taxon>
    </lineage>
</organism>
<evidence type="ECO:0008006" key="4">
    <source>
        <dbReference type="Google" id="ProtNLM"/>
    </source>
</evidence>
<gene>
    <name evidence="2" type="ORF">BWI95_20030</name>
</gene>
<dbReference type="AlphaFoldDB" id="A0A807LIS6"/>
<keyword evidence="1" id="KW-0812">Transmembrane</keyword>
<dbReference type="EMBL" id="CP019445">
    <property type="protein sequence ID" value="APZ07169.1"/>
    <property type="molecule type" value="Genomic_DNA"/>
</dbReference>
<keyword evidence="3" id="KW-1185">Reference proteome</keyword>
<feature type="transmembrane region" description="Helical" evidence="1">
    <location>
        <begin position="373"/>
        <end position="391"/>
    </location>
</feature>
<protein>
    <recommendedName>
        <fullName evidence="4">Wzy</fullName>
    </recommendedName>
</protein>
<feature type="transmembrane region" description="Helical" evidence="1">
    <location>
        <begin position="202"/>
        <end position="218"/>
    </location>
</feature>
<evidence type="ECO:0000256" key="1">
    <source>
        <dbReference type="SAM" id="Phobius"/>
    </source>
</evidence>